<dbReference type="Pfam" id="PF13412">
    <property type="entry name" value="HTH_24"/>
    <property type="match status" value="1"/>
</dbReference>
<dbReference type="EMBL" id="JACONZ010000002">
    <property type="protein sequence ID" value="MBC5581364.1"/>
    <property type="molecule type" value="Genomic_DNA"/>
</dbReference>
<gene>
    <name evidence="2" type="ORF">H8S23_07560</name>
</gene>
<dbReference type="InterPro" id="IPR011008">
    <property type="entry name" value="Dimeric_a/b-barrel"/>
</dbReference>
<organism evidence="2 3">
    <name type="scientific">Anaerofilum hominis</name>
    <dbReference type="NCBI Taxonomy" id="2763016"/>
    <lineage>
        <taxon>Bacteria</taxon>
        <taxon>Bacillati</taxon>
        <taxon>Bacillota</taxon>
        <taxon>Clostridia</taxon>
        <taxon>Eubacteriales</taxon>
        <taxon>Oscillospiraceae</taxon>
        <taxon>Anaerofilum</taxon>
    </lineage>
</organism>
<dbReference type="AlphaFoldDB" id="A0A923KY14"/>
<dbReference type="PANTHER" id="PTHR43413:SF7">
    <property type="entry name" value="HTH-TYPE TRANSCRIPTIONAL REGULATOR PTR2"/>
    <property type="match status" value="1"/>
</dbReference>
<sequence length="159" mass="17778">MDRILKILEDNARLPLEDIAAMADKTPEEVAAAIDEYAKAGVIKGYKTLVDWDRTDSVRVRALIELKVSPKKDHGFDEIASTIALFPEVDSVMLMSGGYDLGLVMTGKSFQEIALFVALRLSPLDDVLSTATHFVLRTYKKDGVMYTDENKDERGYNFL</sequence>
<keyword evidence="3" id="KW-1185">Reference proteome</keyword>
<dbReference type="SMART" id="SM00344">
    <property type="entry name" value="HTH_ASNC"/>
    <property type="match status" value="1"/>
</dbReference>
<dbReference type="InterPro" id="IPR050684">
    <property type="entry name" value="HTH-Siroheme_Decarb"/>
</dbReference>
<reference evidence="2" key="1">
    <citation type="submission" date="2020-08" db="EMBL/GenBank/DDBJ databases">
        <title>Genome public.</title>
        <authorList>
            <person name="Liu C."/>
            <person name="Sun Q."/>
        </authorList>
    </citation>
    <scope>NUCLEOTIDE SEQUENCE</scope>
    <source>
        <strain evidence="2">BX8</strain>
    </source>
</reference>
<dbReference type="InterPro" id="IPR036388">
    <property type="entry name" value="WH-like_DNA-bd_sf"/>
</dbReference>
<feature type="domain" description="Transcription regulator AsnC/Lrp ligand binding" evidence="1">
    <location>
        <begin position="64"/>
        <end position="138"/>
    </location>
</feature>
<proteinExistence type="predicted"/>
<evidence type="ECO:0000313" key="3">
    <source>
        <dbReference type="Proteomes" id="UP000659630"/>
    </source>
</evidence>
<evidence type="ECO:0000259" key="1">
    <source>
        <dbReference type="Pfam" id="PF01037"/>
    </source>
</evidence>
<dbReference type="RefSeq" id="WP_186887721.1">
    <property type="nucleotide sequence ID" value="NZ_JACONZ010000002.1"/>
</dbReference>
<dbReference type="Gene3D" id="1.10.10.10">
    <property type="entry name" value="Winged helix-like DNA-binding domain superfamily/Winged helix DNA-binding domain"/>
    <property type="match status" value="1"/>
</dbReference>
<comment type="caution">
    <text evidence="2">The sequence shown here is derived from an EMBL/GenBank/DDBJ whole genome shotgun (WGS) entry which is preliminary data.</text>
</comment>
<dbReference type="Gene3D" id="3.30.70.920">
    <property type="match status" value="1"/>
</dbReference>
<dbReference type="InterPro" id="IPR019887">
    <property type="entry name" value="Tscrpt_reg_AsnC/Lrp_C"/>
</dbReference>
<dbReference type="SUPFAM" id="SSF46785">
    <property type="entry name" value="Winged helix' DNA-binding domain"/>
    <property type="match status" value="1"/>
</dbReference>
<dbReference type="InterPro" id="IPR019888">
    <property type="entry name" value="Tscrpt_reg_AsnC-like"/>
</dbReference>
<dbReference type="Proteomes" id="UP000659630">
    <property type="component" value="Unassembled WGS sequence"/>
</dbReference>
<dbReference type="PANTHER" id="PTHR43413">
    <property type="entry name" value="TRANSCRIPTIONAL REGULATOR, ASNC FAMILY"/>
    <property type="match status" value="1"/>
</dbReference>
<accession>A0A923KY14</accession>
<evidence type="ECO:0000313" key="2">
    <source>
        <dbReference type="EMBL" id="MBC5581364.1"/>
    </source>
</evidence>
<dbReference type="InterPro" id="IPR036390">
    <property type="entry name" value="WH_DNA-bd_sf"/>
</dbReference>
<protein>
    <submittedName>
        <fullName evidence="2">Lrp/AsnC family transcriptional regulator</fullName>
    </submittedName>
</protein>
<dbReference type="Pfam" id="PF01037">
    <property type="entry name" value="AsnC_trans_reg"/>
    <property type="match status" value="1"/>
</dbReference>
<dbReference type="SUPFAM" id="SSF54909">
    <property type="entry name" value="Dimeric alpha+beta barrel"/>
    <property type="match status" value="1"/>
</dbReference>
<name>A0A923KY14_9FIRM</name>